<gene>
    <name evidence="4" type="ORF">EXE63_11255</name>
</gene>
<name>A0A6H0S2F9_9MYCO</name>
<dbReference type="AlphaFoldDB" id="A0A6H0S2F9"/>
<organism evidence="4 5">
    <name type="scientific">Mycolicibacterium frederiksbergense</name>
    <dbReference type="NCBI Taxonomy" id="117567"/>
    <lineage>
        <taxon>Bacteria</taxon>
        <taxon>Bacillati</taxon>
        <taxon>Actinomycetota</taxon>
        <taxon>Actinomycetes</taxon>
        <taxon>Mycobacteriales</taxon>
        <taxon>Mycobacteriaceae</taxon>
        <taxon>Mycolicibacterium</taxon>
    </lineage>
</organism>
<keyword evidence="2" id="KW-0472">Membrane</keyword>
<dbReference type="EMBL" id="CP038799">
    <property type="protein sequence ID" value="QIV81404.1"/>
    <property type="molecule type" value="Genomic_DNA"/>
</dbReference>
<dbReference type="Pfam" id="PF13845">
    <property type="entry name" value="Septum_form"/>
    <property type="match status" value="1"/>
</dbReference>
<feature type="transmembrane region" description="Helical" evidence="2">
    <location>
        <begin position="65"/>
        <end position="90"/>
    </location>
</feature>
<evidence type="ECO:0000256" key="1">
    <source>
        <dbReference type="SAM" id="MobiDB-lite"/>
    </source>
</evidence>
<reference evidence="4 5" key="1">
    <citation type="submission" date="2019-04" db="EMBL/GenBank/DDBJ databases">
        <title>Draft, Whole-Genome Sequence of the Anthracene-degrading Mycobacterium frederiksbergense LB501T, Isolated from a Polycyclic Aromatic Hydrocarbon (PAH)-Contaminated Soil.</title>
        <authorList>
            <person name="Augelletti F."/>
        </authorList>
    </citation>
    <scope>NUCLEOTIDE SEQUENCE [LARGE SCALE GENOMIC DNA]</scope>
    <source>
        <strain evidence="4 5">LB 501T</strain>
    </source>
</reference>
<feature type="transmembrane region" description="Helical" evidence="2">
    <location>
        <begin position="102"/>
        <end position="126"/>
    </location>
</feature>
<sequence length="258" mass="26768">MSLPPPPGYGPPPGSFPPPPGSYPPPPAGNFPPPPAGNFPPPPPLPYSDPYGQAYPPPRPPGTNWWAIVSLIFGLLGGVLVSVICGFVGLKKAKQGQGGRGMAIAGLVLSGLWVLVGIAVVAVLVANKDEISNSEFADIFDPNSVNAADVGLGDCLSEIPSDASLVASVKTVACTEPHKGEVYHVVTVPDGDFPGETAIIDYQDQCQPALEDFSPAAMADPEVGMFVLYPTADSWKRGDRAVTCIATTDVPRTGSLQE</sequence>
<dbReference type="RefSeq" id="WP_168142019.1">
    <property type="nucleotide sequence ID" value="NZ_CP038799.1"/>
</dbReference>
<proteinExistence type="predicted"/>
<evidence type="ECO:0000313" key="5">
    <source>
        <dbReference type="Proteomes" id="UP000501849"/>
    </source>
</evidence>
<evidence type="ECO:0000256" key="2">
    <source>
        <dbReference type="SAM" id="Phobius"/>
    </source>
</evidence>
<dbReference type="InterPro" id="IPR026004">
    <property type="entry name" value="Septum_form"/>
</dbReference>
<accession>A0A6H0S2F9</accession>
<feature type="domain" description="Septum formation-related" evidence="3">
    <location>
        <begin position="153"/>
        <end position="244"/>
    </location>
</feature>
<evidence type="ECO:0000259" key="3">
    <source>
        <dbReference type="Pfam" id="PF13845"/>
    </source>
</evidence>
<evidence type="ECO:0000313" key="4">
    <source>
        <dbReference type="EMBL" id="QIV81404.1"/>
    </source>
</evidence>
<dbReference type="Proteomes" id="UP000501849">
    <property type="component" value="Chromosome"/>
</dbReference>
<dbReference type="KEGG" id="mfre:EXE63_11255"/>
<keyword evidence="2" id="KW-0812">Transmembrane</keyword>
<feature type="region of interest" description="Disordered" evidence="1">
    <location>
        <begin position="1"/>
        <end position="44"/>
    </location>
</feature>
<protein>
    <recommendedName>
        <fullName evidence="3">Septum formation-related domain-containing protein</fullName>
    </recommendedName>
</protein>
<keyword evidence="5" id="KW-1185">Reference proteome</keyword>
<keyword evidence="2" id="KW-1133">Transmembrane helix</keyword>